<evidence type="ECO:0000313" key="2">
    <source>
        <dbReference type="Proteomes" id="UP001355206"/>
    </source>
</evidence>
<keyword evidence="2" id="KW-1185">Reference proteome</keyword>
<evidence type="ECO:0000313" key="1">
    <source>
        <dbReference type="EMBL" id="MEE7492523.1"/>
    </source>
</evidence>
<accession>A0ABU7TSF6</accession>
<name>A0ABU7TSF6_9HYPH</name>
<gene>
    <name evidence="1" type="ORF">MOTC310_19420</name>
</gene>
<proteinExistence type="predicted"/>
<comment type="caution">
    <text evidence="1">The sequence shown here is derived from an EMBL/GenBank/DDBJ whole genome shotgun (WGS) entry which is preliminary data.</text>
</comment>
<protein>
    <submittedName>
        <fullName evidence="1">Peptidase</fullName>
    </submittedName>
</protein>
<dbReference type="PANTHER" id="PTHR41260:SF1">
    <property type="entry name" value="PROTEIN ECSC"/>
    <property type="match status" value="1"/>
</dbReference>
<sequence length="312" mass="31773">MSTSDLTLAGETLPAETSETVLSDADLAALRRAVEVLERPSLAARLSAAAGAPLDIIGRSLPAPVTEAVSRSTEVAMRGALRVALATLPRKELVPAEGEGLGAVAAKAEGRLARLLGSGDAKHKAMAALSGAVGGAFGLATVAVELPVSTTLMLRSIAEIAREEGEDLETPEGALACVQVFALGGRAVAEAEAGSALTESGYFAVRAALAKTLSEAARYAGSKTLLDQSAPALIRFTAQIAARFGLVVSQKVAAQAVPILGAFGGAAVNTAFMNHFQSTARAHFTVRRLERAYGAAAVRAAYEVEKAALGIA</sequence>
<dbReference type="InterPro" id="IPR024787">
    <property type="entry name" value="EcsC"/>
</dbReference>
<organism evidence="1 2">
    <name type="scientific">Methylobacterium oryzae</name>
    <dbReference type="NCBI Taxonomy" id="334852"/>
    <lineage>
        <taxon>Bacteria</taxon>
        <taxon>Pseudomonadati</taxon>
        <taxon>Pseudomonadota</taxon>
        <taxon>Alphaproteobacteria</taxon>
        <taxon>Hyphomicrobiales</taxon>
        <taxon>Methylobacteriaceae</taxon>
        <taxon>Methylobacterium</taxon>
    </lineage>
</organism>
<reference evidence="1 2" key="1">
    <citation type="journal article" date="2012" name="Genet. Mol. Biol.">
        <title>Analysis of 16S rRNA and mxaF genes revealing insights into Methylobacterium niche-specific plant association.</title>
        <authorList>
            <person name="Dourado M.N."/>
            <person name="Andreote F.D."/>
            <person name="Dini-Andreote F."/>
            <person name="Conti R."/>
            <person name="Araujo J.M."/>
            <person name="Araujo W.L."/>
        </authorList>
    </citation>
    <scope>NUCLEOTIDE SEQUENCE [LARGE SCALE GENOMIC DNA]</scope>
    <source>
        <strain evidence="1 2">TC3-10</strain>
    </source>
</reference>
<dbReference type="Pfam" id="PF12787">
    <property type="entry name" value="EcsC"/>
    <property type="match status" value="1"/>
</dbReference>
<dbReference type="Proteomes" id="UP001355206">
    <property type="component" value="Unassembled WGS sequence"/>
</dbReference>
<dbReference type="RefSeq" id="WP_331302988.1">
    <property type="nucleotide sequence ID" value="NZ_MLCA01000010.1"/>
</dbReference>
<dbReference type="PANTHER" id="PTHR41260">
    <property type="entry name" value="PROTEIN ECSC"/>
    <property type="match status" value="1"/>
</dbReference>
<dbReference type="EMBL" id="MLCA01000010">
    <property type="protein sequence ID" value="MEE7492523.1"/>
    <property type="molecule type" value="Genomic_DNA"/>
</dbReference>